<proteinExistence type="predicted"/>
<dbReference type="RefSeq" id="WP_140041658.1">
    <property type="nucleotide sequence ID" value="NZ_CP041016.1"/>
</dbReference>
<organism evidence="1 2">
    <name type="scientific">Sphingobium fuliginis ATCC 27551</name>
    <dbReference type="NCBI Taxonomy" id="1208342"/>
    <lineage>
        <taxon>Bacteria</taxon>
        <taxon>Pseudomonadati</taxon>
        <taxon>Pseudomonadota</taxon>
        <taxon>Alphaproteobacteria</taxon>
        <taxon>Sphingomonadales</taxon>
        <taxon>Sphingomonadaceae</taxon>
        <taxon>Sphingobium</taxon>
    </lineage>
</organism>
<sequence>MITETLIADEIWAEAPADPNEAFLFIVLAARARLDSVEHDDQARSKYDLLQWRRQYIYELCAVAAELGIGGLPSAKDSVNTPEAMAKFDADMALVLTKIKASQRALLRSDSVKLPLVTKQGIRDDLEALRARVNSSNLSEEKKAALHKKIDAVEAELDNSRSSLRPLWLLAGAVAAAVPGAVGTLADLSPAIDTVNKIVARAHEAKAHEEGAADYYHIPRLGHEPSILIADQRTTST</sequence>
<evidence type="ECO:0000313" key="1">
    <source>
        <dbReference type="EMBL" id="QDC36465.1"/>
    </source>
</evidence>
<dbReference type="AlphaFoldDB" id="A0A5B8CCD1"/>
<protein>
    <submittedName>
        <fullName evidence="1">Uncharacterized protein</fullName>
    </submittedName>
</protein>
<dbReference type="EMBL" id="CP041016">
    <property type="protein sequence ID" value="QDC36465.1"/>
    <property type="molecule type" value="Genomic_DNA"/>
</dbReference>
<name>A0A5B8CCD1_SPHSA</name>
<accession>A0A5B8CCD1</accession>
<evidence type="ECO:0000313" key="2">
    <source>
        <dbReference type="Proteomes" id="UP000311469"/>
    </source>
</evidence>
<dbReference type="KEGG" id="sufl:FIL70_03610"/>
<reference evidence="1 2" key="1">
    <citation type="submission" date="2019-06" db="EMBL/GenBank/DDBJ databases">
        <title>Genome organization and adaptive potential of archetypical organophosphate degarding Sphingobium fuliginis ATCC 27551.</title>
        <authorList>
            <person name="Sarwar A."/>
            <person name="Parthasarathy S."/>
            <person name="Singh C."/>
            <person name="Siddavattam D."/>
        </authorList>
    </citation>
    <scope>NUCLEOTIDE SEQUENCE [LARGE SCALE GENOMIC DNA]</scope>
    <source>
        <strain evidence="1 2">ATCC 27551</strain>
    </source>
</reference>
<gene>
    <name evidence="1" type="ORF">FIL70_03610</name>
</gene>
<dbReference type="Proteomes" id="UP000311469">
    <property type="component" value="Chromosome cSF1"/>
</dbReference>